<dbReference type="EMBL" id="GISG01230203">
    <property type="protein sequence ID" value="MBA4666017.1"/>
    <property type="molecule type" value="Transcribed_RNA"/>
</dbReference>
<reference evidence="1" key="2">
    <citation type="submission" date="2020-07" db="EMBL/GenBank/DDBJ databases">
        <authorList>
            <person name="Vera ALvarez R."/>
            <person name="Arias-Moreno D.M."/>
            <person name="Jimenez-Jacinto V."/>
            <person name="Jimenez-Bremont J.F."/>
            <person name="Swaminathan K."/>
            <person name="Moose S.P."/>
            <person name="Guerrero-Gonzalez M.L."/>
            <person name="Marino-Ramirez L."/>
            <person name="Landsman D."/>
            <person name="Rodriguez-Kessler M."/>
            <person name="Delgado-Sanchez P."/>
        </authorList>
    </citation>
    <scope>NUCLEOTIDE SEQUENCE</scope>
    <source>
        <tissue evidence="1">Cladode</tissue>
    </source>
</reference>
<organism evidence="1">
    <name type="scientific">Opuntia streptacantha</name>
    <name type="common">Prickly pear cactus</name>
    <name type="synonym">Opuntia cardona</name>
    <dbReference type="NCBI Taxonomy" id="393608"/>
    <lineage>
        <taxon>Eukaryota</taxon>
        <taxon>Viridiplantae</taxon>
        <taxon>Streptophyta</taxon>
        <taxon>Embryophyta</taxon>
        <taxon>Tracheophyta</taxon>
        <taxon>Spermatophyta</taxon>
        <taxon>Magnoliopsida</taxon>
        <taxon>eudicotyledons</taxon>
        <taxon>Gunneridae</taxon>
        <taxon>Pentapetalae</taxon>
        <taxon>Caryophyllales</taxon>
        <taxon>Cactineae</taxon>
        <taxon>Cactaceae</taxon>
        <taxon>Opuntioideae</taxon>
        <taxon>Opuntia</taxon>
    </lineage>
</organism>
<name>A0A7C9AG79_OPUST</name>
<reference evidence="1" key="1">
    <citation type="journal article" date="2013" name="J. Plant Res.">
        <title>Effect of fungi and light on seed germination of three Opuntia species from semiarid lands of central Mexico.</title>
        <authorList>
            <person name="Delgado-Sanchez P."/>
            <person name="Jimenez-Bremont J.F."/>
            <person name="Guerrero-Gonzalez Mde L."/>
            <person name="Flores J."/>
        </authorList>
    </citation>
    <scope>NUCLEOTIDE SEQUENCE</scope>
    <source>
        <tissue evidence="1">Cladode</tissue>
    </source>
</reference>
<evidence type="ECO:0000313" key="1">
    <source>
        <dbReference type="EMBL" id="MBA4666017.1"/>
    </source>
</evidence>
<accession>A0A7C9AG79</accession>
<proteinExistence type="predicted"/>
<protein>
    <submittedName>
        <fullName evidence="1">Uncharacterized protein</fullName>
    </submittedName>
</protein>
<sequence length="113" mass="12981">MVLNNATRLEVLMKCSAWNSLSVLDIRPKLHTLRFLIMDSIEERRSLVSGQMDRRKPERTPSKGRMETAVQDVVRFRKDAPVKTSADTPVHFCLMELFTSEFVARIIFGKPST</sequence>
<dbReference type="AlphaFoldDB" id="A0A7C9AG79"/>